<keyword evidence="7" id="KW-1185">Reference proteome</keyword>
<comment type="subcellular location">
    <subcellularLocation>
        <location evidence="1">Membrane</location>
    </subcellularLocation>
</comment>
<dbReference type="Ensembl" id="ENSONIT00000074600.1">
    <property type="protein sequence ID" value="ENSONIP00000046303.1"/>
    <property type="gene ID" value="ENSONIG00000028760.1"/>
</dbReference>
<evidence type="ECO:0000313" key="7">
    <source>
        <dbReference type="Proteomes" id="UP000005207"/>
    </source>
</evidence>
<keyword evidence="5" id="KW-0812">Transmembrane</keyword>
<protein>
    <recommendedName>
        <fullName evidence="8">Ig-like domain-containing protein</fullName>
    </recommendedName>
</protein>
<dbReference type="PANTHER" id="PTHR12080:SF125">
    <property type="entry name" value="CD48 ANTIGEN-LIKE"/>
    <property type="match status" value="1"/>
</dbReference>
<reference evidence="6" key="3">
    <citation type="submission" date="2025-09" db="UniProtKB">
        <authorList>
            <consortium name="Ensembl"/>
        </authorList>
    </citation>
    <scope>IDENTIFICATION</scope>
</reference>
<proteinExistence type="predicted"/>
<reference evidence="7" key="1">
    <citation type="submission" date="2012-01" db="EMBL/GenBank/DDBJ databases">
        <title>The Genome Sequence of Oreochromis niloticus (Nile Tilapia).</title>
        <authorList>
            <consortium name="Broad Institute Genome Assembly Team"/>
            <consortium name="Broad Institute Sequencing Platform"/>
            <person name="Di Palma F."/>
            <person name="Johnson J."/>
            <person name="Lander E.S."/>
            <person name="Lindblad-Toh K."/>
        </authorList>
    </citation>
    <scope>NUCLEOTIDE SEQUENCE [LARGE SCALE GENOMIC DNA]</scope>
</reference>
<organism evidence="6 7">
    <name type="scientific">Oreochromis niloticus</name>
    <name type="common">Nile tilapia</name>
    <name type="synonym">Tilapia nilotica</name>
    <dbReference type="NCBI Taxonomy" id="8128"/>
    <lineage>
        <taxon>Eukaryota</taxon>
        <taxon>Metazoa</taxon>
        <taxon>Chordata</taxon>
        <taxon>Craniata</taxon>
        <taxon>Vertebrata</taxon>
        <taxon>Euteleostomi</taxon>
        <taxon>Actinopterygii</taxon>
        <taxon>Neopterygii</taxon>
        <taxon>Teleostei</taxon>
        <taxon>Neoteleostei</taxon>
        <taxon>Acanthomorphata</taxon>
        <taxon>Ovalentaria</taxon>
        <taxon>Cichlomorphae</taxon>
        <taxon>Cichliformes</taxon>
        <taxon>Cichlidae</taxon>
        <taxon>African cichlids</taxon>
        <taxon>Pseudocrenilabrinae</taxon>
        <taxon>Oreochromini</taxon>
        <taxon>Oreochromis</taxon>
    </lineage>
</organism>
<dbReference type="AlphaFoldDB" id="A0A669CEM7"/>
<keyword evidence="3 5" id="KW-0472">Membrane</keyword>
<keyword evidence="5" id="KW-1133">Transmembrane helix</keyword>
<dbReference type="Proteomes" id="UP000005207">
    <property type="component" value="Linkage group LG13"/>
</dbReference>
<dbReference type="OMA" id="NNIMEIF"/>
<reference evidence="6" key="2">
    <citation type="submission" date="2025-08" db="UniProtKB">
        <authorList>
            <consortium name="Ensembl"/>
        </authorList>
    </citation>
    <scope>IDENTIFICATION</scope>
</reference>
<sequence>FTNITKINSVSKAISSIVWKYDKNLLAEWVKDAIPLTYYSKFKVRTTLNTDTGVLEIRNMTAADTGLYSVEINNQVQSQVYQTVEVEDVPQPEVEVKPLACDRSSKCELKCYGDITNAEPVTYSWKKDDGEWEDGQDRRDLTSLEKDSVKTFNCRMKNPVSQKESKAFKNPFYQEKPPEPESSPVGAIVGSIILVVIAIVLSVLVFLRWKSVLLILIL</sequence>
<dbReference type="Gene3D" id="2.60.40.10">
    <property type="entry name" value="Immunoglobulins"/>
    <property type="match status" value="2"/>
</dbReference>
<evidence type="ECO:0000313" key="6">
    <source>
        <dbReference type="Ensembl" id="ENSONIP00000046303.1"/>
    </source>
</evidence>
<evidence type="ECO:0000256" key="5">
    <source>
        <dbReference type="SAM" id="Phobius"/>
    </source>
</evidence>
<dbReference type="InParanoid" id="A0A669CEM7"/>
<keyword evidence="4" id="KW-0325">Glycoprotein</keyword>
<evidence type="ECO:0000256" key="4">
    <source>
        <dbReference type="ARBA" id="ARBA00023180"/>
    </source>
</evidence>
<feature type="transmembrane region" description="Helical" evidence="5">
    <location>
        <begin position="185"/>
        <end position="207"/>
    </location>
</feature>
<evidence type="ECO:0000256" key="3">
    <source>
        <dbReference type="ARBA" id="ARBA00023136"/>
    </source>
</evidence>
<dbReference type="GeneTree" id="ENSGT00610000086518"/>
<dbReference type="SUPFAM" id="SSF48726">
    <property type="entry name" value="Immunoglobulin"/>
    <property type="match status" value="1"/>
</dbReference>
<dbReference type="InterPro" id="IPR036179">
    <property type="entry name" value="Ig-like_dom_sf"/>
</dbReference>
<dbReference type="InterPro" id="IPR015631">
    <property type="entry name" value="CD2/SLAM_rcpt"/>
</dbReference>
<name>A0A669CEM7_ORENI</name>
<dbReference type="InterPro" id="IPR013783">
    <property type="entry name" value="Ig-like_fold"/>
</dbReference>
<evidence type="ECO:0008006" key="8">
    <source>
        <dbReference type="Google" id="ProtNLM"/>
    </source>
</evidence>
<dbReference type="PANTHER" id="PTHR12080">
    <property type="entry name" value="SIGNALING LYMPHOCYTIC ACTIVATION MOLECULE"/>
    <property type="match status" value="1"/>
</dbReference>
<keyword evidence="2" id="KW-0732">Signal</keyword>
<evidence type="ECO:0000256" key="2">
    <source>
        <dbReference type="ARBA" id="ARBA00022729"/>
    </source>
</evidence>
<dbReference type="GO" id="GO:0016020">
    <property type="term" value="C:membrane"/>
    <property type="evidence" value="ECO:0007669"/>
    <property type="project" value="UniProtKB-SubCell"/>
</dbReference>
<evidence type="ECO:0000256" key="1">
    <source>
        <dbReference type="ARBA" id="ARBA00004370"/>
    </source>
</evidence>
<accession>A0A669CEM7</accession>